<feature type="compositionally biased region" description="Basic and acidic residues" evidence="5">
    <location>
        <begin position="73"/>
        <end position="91"/>
    </location>
</feature>
<evidence type="ECO:0000256" key="3">
    <source>
        <dbReference type="ARBA" id="ARBA00023034"/>
    </source>
</evidence>
<organism evidence="8 9">
    <name type="scientific">Capsicum annuum</name>
    <name type="common">Capsicum pepper</name>
    <dbReference type="NCBI Taxonomy" id="4072"/>
    <lineage>
        <taxon>Eukaryota</taxon>
        <taxon>Viridiplantae</taxon>
        <taxon>Streptophyta</taxon>
        <taxon>Embryophyta</taxon>
        <taxon>Tracheophyta</taxon>
        <taxon>Spermatophyta</taxon>
        <taxon>Magnoliopsida</taxon>
        <taxon>eudicotyledons</taxon>
        <taxon>Gunneridae</taxon>
        <taxon>Pentapetalae</taxon>
        <taxon>asterids</taxon>
        <taxon>lamiids</taxon>
        <taxon>Solanales</taxon>
        <taxon>Solanaceae</taxon>
        <taxon>Solanoideae</taxon>
        <taxon>Capsiceae</taxon>
        <taxon>Capsicum</taxon>
    </lineage>
</organism>
<dbReference type="SUPFAM" id="SSF48464">
    <property type="entry name" value="ENTH/VHS domain"/>
    <property type="match status" value="1"/>
</dbReference>
<evidence type="ECO:0000256" key="4">
    <source>
        <dbReference type="ARBA" id="ARBA00023329"/>
    </source>
</evidence>
<reference evidence="8 9" key="2">
    <citation type="journal article" date="2017" name="Genome Biol.">
        <title>New reference genome sequences of hot pepper reveal the massive evolution of plant disease-resistance genes by retroduplication.</title>
        <authorList>
            <person name="Kim S."/>
            <person name="Park J."/>
            <person name="Yeom S.I."/>
            <person name="Kim Y.M."/>
            <person name="Seo E."/>
            <person name="Kim K.T."/>
            <person name="Kim M.S."/>
            <person name="Lee J.M."/>
            <person name="Cheong K."/>
            <person name="Shin H.S."/>
            <person name="Kim S.B."/>
            <person name="Han K."/>
            <person name="Lee J."/>
            <person name="Park M."/>
            <person name="Lee H.A."/>
            <person name="Lee H.Y."/>
            <person name="Lee Y."/>
            <person name="Oh S."/>
            <person name="Lee J.H."/>
            <person name="Choi E."/>
            <person name="Choi E."/>
            <person name="Lee S.E."/>
            <person name="Jeon J."/>
            <person name="Kim H."/>
            <person name="Choi G."/>
            <person name="Song H."/>
            <person name="Lee J."/>
            <person name="Lee S.C."/>
            <person name="Kwon J.K."/>
            <person name="Lee H.Y."/>
            <person name="Koo N."/>
            <person name="Hong Y."/>
            <person name="Kim R.W."/>
            <person name="Kang W.H."/>
            <person name="Huh J.H."/>
            <person name="Kang B.C."/>
            <person name="Yang T.J."/>
            <person name="Lee Y.H."/>
            <person name="Bennetzen J.L."/>
            <person name="Choi D."/>
        </authorList>
    </citation>
    <scope>NUCLEOTIDE SEQUENCE [LARGE SCALE GENOMIC DNA]</scope>
    <source>
        <strain evidence="9">cv. CM334</strain>
    </source>
</reference>
<dbReference type="GO" id="GO:0006897">
    <property type="term" value="P:endocytosis"/>
    <property type="evidence" value="ECO:0000318"/>
    <property type="project" value="GO_Central"/>
</dbReference>
<dbReference type="Pfam" id="PF01417">
    <property type="entry name" value="ENTH"/>
    <property type="match status" value="1"/>
</dbReference>
<dbReference type="Proteomes" id="UP000222542">
    <property type="component" value="Unassembled WGS sequence"/>
</dbReference>
<keyword evidence="4" id="KW-0968">Cytoplasmic vesicle</keyword>
<gene>
    <name evidence="8" type="ORF">T459_07255</name>
</gene>
<dbReference type="PANTHER" id="PTHR12276:SF91">
    <property type="entry name" value="CLATHRIN INTERACTOR EPSIN 2-RELATED"/>
    <property type="match status" value="1"/>
</dbReference>
<keyword evidence="6" id="KW-0472">Membrane</keyword>
<evidence type="ECO:0000256" key="2">
    <source>
        <dbReference type="ARBA" id="ARBA00004555"/>
    </source>
</evidence>
<dbReference type="InterPro" id="IPR013809">
    <property type="entry name" value="ENTH"/>
</dbReference>
<comment type="caution">
    <text evidence="8">The sequence shown here is derived from an EMBL/GenBank/DDBJ whole genome shotgun (WGS) entry which is preliminary data.</text>
</comment>
<evidence type="ECO:0000313" key="9">
    <source>
        <dbReference type="Proteomes" id="UP000222542"/>
    </source>
</evidence>
<dbReference type="InterPro" id="IPR008942">
    <property type="entry name" value="ENTH_VHS"/>
</dbReference>
<dbReference type="GO" id="GO:0030276">
    <property type="term" value="F:clathrin binding"/>
    <property type="evidence" value="ECO:0000318"/>
    <property type="project" value="GO_Central"/>
</dbReference>
<proteinExistence type="predicted"/>
<dbReference type="STRING" id="4072.A0A2G2ZT47"/>
<keyword evidence="3" id="KW-0333">Golgi apparatus</keyword>
<dbReference type="Gene3D" id="1.25.40.90">
    <property type="match status" value="1"/>
</dbReference>
<keyword evidence="6" id="KW-0812">Transmembrane</keyword>
<dbReference type="GO" id="GO:0005543">
    <property type="term" value="F:phospholipid binding"/>
    <property type="evidence" value="ECO:0000318"/>
    <property type="project" value="GO_Central"/>
</dbReference>
<evidence type="ECO:0000259" key="7">
    <source>
        <dbReference type="Pfam" id="PF01417"/>
    </source>
</evidence>
<evidence type="ECO:0000313" key="8">
    <source>
        <dbReference type="EMBL" id="PHT85149.1"/>
    </source>
</evidence>
<evidence type="ECO:0000256" key="1">
    <source>
        <dbReference type="ARBA" id="ARBA00004132"/>
    </source>
</evidence>
<comment type="subcellular location">
    <subcellularLocation>
        <location evidence="1">Cytoplasmic vesicle</location>
        <location evidence="1">Clathrin-coated vesicle</location>
    </subcellularLocation>
    <subcellularLocation>
        <location evidence="2">Golgi apparatus</location>
    </subcellularLocation>
</comment>
<feature type="domain" description="ENTH" evidence="7">
    <location>
        <begin position="30"/>
        <end position="60"/>
    </location>
</feature>
<protein>
    <recommendedName>
        <fullName evidence="7">ENTH domain-containing protein</fullName>
    </recommendedName>
</protein>
<dbReference type="GO" id="GO:0005886">
    <property type="term" value="C:plasma membrane"/>
    <property type="evidence" value="ECO:0000318"/>
    <property type="project" value="GO_Central"/>
</dbReference>
<feature type="compositionally biased region" description="Basic and acidic residues" evidence="5">
    <location>
        <begin position="107"/>
        <end position="116"/>
    </location>
</feature>
<feature type="transmembrane region" description="Helical" evidence="6">
    <location>
        <begin position="129"/>
        <end position="153"/>
    </location>
</feature>
<keyword evidence="6" id="KW-1133">Transmembrane helix</keyword>
<sequence>MKKAFDQTVSDRSSIICKRGVNKKVLKVPSVEQKVLDATSNEPWGPHGSLLADIAQASRNSFGDPYSLDGDRYGRCYDDRSRDGNRDDDHRGRSRSIDNYSNGSRSRSSDRNGDHAYDDDDQYSSSFHLFINILTFFTSIALLLIFSVIYYLLPTVEAVQGLRIALKMEGDIIESF</sequence>
<dbReference type="AlphaFoldDB" id="A0A2G2ZT47"/>
<dbReference type="EMBL" id="AYRZ02000003">
    <property type="protein sequence ID" value="PHT85149.1"/>
    <property type="molecule type" value="Genomic_DNA"/>
</dbReference>
<reference evidence="8 9" key="1">
    <citation type="journal article" date="2014" name="Nat. Genet.">
        <title>Genome sequence of the hot pepper provides insights into the evolution of pungency in Capsicum species.</title>
        <authorList>
            <person name="Kim S."/>
            <person name="Park M."/>
            <person name="Yeom S.I."/>
            <person name="Kim Y.M."/>
            <person name="Lee J.M."/>
            <person name="Lee H.A."/>
            <person name="Seo E."/>
            <person name="Choi J."/>
            <person name="Cheong K."/>
            <person name="Kim K.T."/>
            <person name="Jung K."/>
            <person name="Lee G.W."/>
            <person name="Oh S.K."/>
            <person name="Bae C."/>
            <person name="Kim S.B."/>
            <person name="Lee H.Y."/>
            <person name="Kim S.Y."/>
            <person name="Kim M.S."/>
            <person name="Kang B.C."/>
            <person name="Jo Y.D."/>
            <person name="Yang H.B."/>
            <person name="Jeong H.J."/>
            <person name="Kang W.H."/>
            <person name="Kwon J.K."/>
            <person name="Shin C."/>
            <person name="Lim J.Y."/>
            <person name="Park J.H."/>
            <person name="Huh J.H."/>
            <person name="Kim J.S."/>
            <person name="Kim B.D."/>
            <person name="Cohen O."/>
            <person name="Paran I."/>
            <person name="Suh M.C."/>
            <person name="Lee S.B."/>
            <person name="Kim Y.K."/>
            <person name="Shin Y."/>
            <person name="Noh S.J."/>
            <person name="Park J."/>
            <person name="Seo Y.S."/>
            <person name="Kwon S.Y."/>
            <person name="Kim H.A."/>
            <person name="Park J.M."/>
            <person name="Kim H.J."/>
            <person name="Choi S.B."/>
            <person name="Bosland P.W."/>
            <person name="Reeves G."/>
            <person name="Jo S.H."/>
            <person name="Lee B.W."/>
            <person name="Cho H.T."/>
            <person name="Choi H.S."/>
            <person name="Lee M.S."/>
            <person name="Yu Y."/>
            <person name="Do Choi Y."/>
            <person name="Park B.S."/>
            <person name="van Deynze A."/>
            <person name="Ashrafi H."/>
            <person name="Hill T."/>
            <person name="Kim W.T."/>
            <person name="Pai H.S."/>
            <person name="Ahn H.K."/>
            <person name="Yeam I."/>
            <person name="Giovannoni J.J."/>
            <person name="Rose J.K."/>
            <person name="Sorensen I."/>
            <person name="Lee S.J."/>
            <person name="Kim R.W."/>
            <person name="Choi I.Y."/>
            <person name="Choi B.S."/>
            <person name="Lim J.S."/>
            <person name="Lee Y.H."/>
            <person name="Choi D."/>
        </authorList>
    </citation>
    <scope>NUCLEOTIDE SEQUENCE [LARGE SCALE GENOMIC DNA]</scope>
    <source>
        <strain evidence="9">cv. CM334</strain>
    </source>
</reference>
<evidence type="ECO:0000256" key="6">
    <source>
        <dbReference type="SAM" id="Phobius"/>
    </source>
</evidence>
<keyword evidence="9" id="KW-1185">Reference proteome</keyword>
<dbReference type="GO" id="GO:0030125">
    <property type="term" value="C:clathrin vesicle coat"/>
    <property type="evidence" value="ECO:0000318"/>
    <property type="project" value="GO_Central"/>
</dbReference>
<dbReference type="GO" id="GO:0005794">
    <property type="term" value="C:Golgi apparatus"/>
    <property type="evidence" value="ECO:0007669"/>
    <property type="project" value="UniProtKB-SubCell"/>
</dbReference>
<dbReference type="GO" id="GO:0005768">
    <property type="term" value="C:endosome"/>
    <property type="evidence" value="ECO:0000318"/>
    <property type="project" value="GO_Central"/>
</dbReference>
<dbReference type="SMR" id="A0A2G2ZT47"/>
<accession>A0A2G2ZT47</accession>
<dbReference type="PANTHER" id="PTHR12276">
    <property type="entry name" value="EPSIN/ENT-RELATED"/>
    <property type="match status" value="1"/>
</dbReference>
<feature type="region of interest" description="Disordered" evidence="5">
    <location>
        <begin position="73"/>
        <end position="117"/>
    </location>
</feature>
<dbReference type="Gramene" id="PHT85149">
    <property type="protein sequence ID" value="PHT85149"/>
    <property type="gene ID" value="T459_07255"/>
</dbReference>
<name>A0A2G2ZT47_CAPAN</name>
<evidence type="ECO:0000256" key="5">
    <source>
        <dbReference type="SAM" id="MobiDB-lite"/>
    </source>
</evidence>